<dbReference type="SUPFAM" id="SSF142338">
    <property type="entry name" value="CofD-like"/>
    <property type="match status" value="1"/>
</dbReference>
<dbReference type="Gene3D" id="3.40.50.10680">
    <property type="entry name" value="CofD-like domains"/>
    <property type="match status" value="1"/>
</dbReference>
<comment type="caution">
    <text evidence="1">The sequence shown here is derived from an EMBL/GenBank/DDBJ whole genome shotgun (WGS) entry which is preliminary data.</text>
</comment>
<gene>
    <name evidence="1" type="ORF">Godav_004459</name>
</gene>
<dbReference type="PANTHER" id="PTHR31240">
    <property type="entry name" value="MATERNAL EFFECT EMBRYO ARREST 18"/>
    <property type="match status" value="1"/>
</dbReference>
<reference evidence="1 2" key="1">
    <citation type="journal article" date="2019" name="Genome Biol. Evol.">
        <title>Insights into the evolution of the New World diploid cottons (Gossypium, subgenus Houzingenia) based on genome sequencing.</title>
        <authorList>
            <person name="Grover C.E."/>
            <person name="Arick M.A. 2nd"/>
            <person name="Thrash A."/>
            <person name="Conover J.L."/>
            <person name="Sanders W.S."/>
            <person name="Peterson D.G."/>
            <person name="Frelichowski J.E."/>
            <person name="Scheffler J.A."/>
            <person name="Scheffler B.E."/>
            <person name="Wendel J.F."/>
        </authorList>
    </citation>
    <scope>NUCLEOTIDE SEQUENCE [LARGE SCALE GENOMIC DNA]</scope>
    <source>
        <strain evidence="1">27</strain>
        <tissue evidence="1">Leaf</tissue>
    </source>
</reference>
<accession>A0A7J8SLU4</accession>
<proteinExistence type="predicted"/>
<protein>
    <submittedName>
        <fullName evidence="1">Uncharacterized protein</fullName>
    </submittedName>
</protein>
<dbReference type="AlphaFoldDB" id="A0A7J8SLU4"/>
<evidence type="ECO:0000313" key="1">
    <source>
        <dbReference type="EMBL" id="MBA0626873.1"/>
    </source>
</evidence>
<sequence>MAAHFHCSSNPRPSQPSLLVFSGGTAFNGVVEELKKLTVRVAHVLPVSDDGGSTAEIVRVLGGPAVGDIRSRCLRLADESTSEALAVRRLLGHRLPINPQQAKSEWYKILEGEHSLWEGVSKPYRETIRAFLAYFQNE</sequence>
<dbReference type="Pfam" id="PF01933">
    <property type="entry name" value="CofD"/>
    <property type="match status" value="1"/>
</dbReference>
<dbReference type="InterPro" id="IPR038136">
    <property type="entry name" value="CofD-like_dom_sf"/>
</dbReference>
<keyword evidence="2" id="KW-1185">Reference proteome</keyword>
<dbReference type="EMBL" id="JABFAC010000010">
    <property type="protein sequence ID" value="MBA0626873.1"/>
    <property type="molecule type" value="Genomic_DNA"/>
</dbReference>
<name>A0A7J8SLU4_GOSDV</name>
<evidence type="ECO:0000313" key="2">
    <source>
        <dbReference type="Proteomes" id="UP000593561"/>
    </source>
</evidence>
<dbReference type="Proteomes" id="UP000593561">
    <property type="component" value="Unassembled WGS sequence"/>
</dbReference>
<dbReference type="InterPro" id="IPR002882">
    <property type="entry name" value="CofD"/>
</dbReference>
<organism evidence="1 2">
    <name type="scientific">Gossypium davidsonii</name>
    <name type="common">Davidson's cotton</name>
    <name type="synonym">Gossypium klotzschianum subsp. davidsonii</name>
    <dbReference type="NCBI Taxonomy" id="34287"/>
    <lineage>
        <taxon>Eukaryota</taxon>
        <taxon>Viridiplantae</taxon>
        <taxon>Streptophyta</taxon>
        <taxon>Embryophyta</taxon>
        <taxon>Tracheophyta</taxon>
        <taxon>Spermatophyta</taxon>
        <taxon>Magnoliopsida</taxon>
        <taxon>eudicotyledons</taxon>
        <taxon>Gunneridae</taxon>
        <taxon>Pentapetalae</taxon>
        <taxon>rosids</taxon>
        <taxon>malvids</taxon>
        <taxon>Malvales</taxon>
        <taxon>Malvaceae</taxon>
        <taxon>Malvoideae</taxon>
        <taxon>Gossypium</taxon>
    </lineage>
</organism>
<feature type="non-terminal residue" evidence="1">
    <location>
        <position position="1"/>
    </location>
</feature>
<dbReference type="PANTHER" id="PTHR31240:SF0">
    <property type="entry name" value="MATERNAL EFFECT EMBRYO ARREST 18"/>
    <property type="match status" value="1"/>
</dbReference>
<dbReference type="GO" id="GO:0043743">
    <property type="term" value="F:LPPG:FO 2-phospho-L-lactate transferase activity"/>
    <property type="evidence" value="ECO:0007669"/>
    <property type="project" value="InterPro"/>
</dbReference>